<evidence type="ECO:0000256" key="1">
    <source>
        <dbReference type="SAM" id="MobiDB-lite"/>
    </source>
</evidence>
<evidence type="ECO:0000313" key="4">
    <source>
        <dbReference type="Proteomes" id="UP000001631"/>
    </source>
</evidence>
<dbReference type="STRING" id="447093.C0NMD2"/>
<dbReference type="InParanoid" id="C0NMD2"/>
<proteinExistence type="predicted"/>
<evidence type="ECO:0000313" key="3">
    <source>
        <dbReference type="EMBL" id="EEH07783.1"/>
    </source>
</evidence>
<dbReference type="PANTHER" id="PTHR15615:SF32">
    <property type="entry name" value="PROTEIN KINASE COMPLEX COMPONENT, PUTATIVE (AFU_ORTHOLOGUE AFUA_2G07660)-RELATED"/>
    <property type="match status" value="1"/>
</dbReference>
<dbReference type="EMBL" id="GG663367">
    <property type="protein sequence ID" value="EEH07783.1"/>
    <property type="molecule type" value="Genomic_DNA"/>
</dbReference>
<dbReference type="GeneID" id="69037678"/>
<sequence length="315" mass="35344">MNRRSEELEGRKRTDLVAQTNRLSLSPKQPLHPAASSPADVKSPHYDEVFSLSPESALMILCAHVNNLAKLTGDIPSSTPPTGGNIIASQTTDDNCANLPSADNLLSNANPRTGAKHLDTFCPMVLIKSFYCKQISPISLADYLLRIHRYCPMSTAVYLATSQYIRHLAIVEKIIYVTPRNMHRLVLGGLRVAAKIVEDLCYQHRRFAKVGGVTERELAKLEISFSFLMDFELRVDAEMMFHEIEAYREESRFRGLEFVDDGERIFVQGVLTLTASLRFAIIVAWCWLGNTRRQTARNLSVSIVEINVLCVSQAM</sequence>
<dbReference type="GO" id="GO:0005634">
    <property type="term" value="C:nucleus"/>
    <property type="evidence" value="ECO:0007669"/>
    <property type="project" value="TreeGrafter"/>
</dbReference>
<dbReference type="InterPro" id="IPR013922">
    <property type="entry name" value="Cyclin_PHO80-like"/>
</dbReference>
<name>C0NMD2_AJECG</name>
<dbReference type="VEuPathDB" id="FungiDB:I7I50_11039"/>
<protein>
    <submittedName>
        <fullName evidence="3">Cyclin</fullName>
    </submittedName>
</protein>
<dbReference type="AlphaFoldDB" id="C0NMD2"/>
<dbReference type="PANTHER" id="PTHR15615">
    <property type="match status" value="1"/>
</dbReference>
<gene>
    <name evidence="3" type="ORF">HCBG_04662</name>
</gene>
<dbReference type="HOGENOM" id="CLU_052076_1_0_1"/>
<dbReference type="GO" id="GO:0000307">
    <property type="term" value="C:cyclin-dependent protein kinase holoenzyme complex"/>
    <property type="evidence" value="ECO:0007669"/>
    <property type="project" value="TreeGrafter"/>
</dbReference>
<keyword evidence="4" id="KW-1185">Reference proteome</keyword>
<dbReference type="GO" id="GO:0019901">
    <property type="term" value="F:protein kinase binding"/>
    <property type="evidence" value="ECO:0007669"/>
    <property type="project" value="InterPro"/>
</dbReference>
<dbReference type="GO" id="GO:0016538">
    <property type="term" value="F:cyclin-dependent protein serine/threonine kinase regulator activity"/>
    <property type="evidence" value="ECO:0007669"/>
    <property type="project" value="TreeGrafter"/>
</dbReference>
<dbReference type="RefSeq" id="XP_045288264.1">
    <property type="nucleotide sequence ID" value="XM_045431711.1"/>
</dbReference>
<organism evidence="3 4">
    <name type="scientific">Ajellomyces capsulatus (strain G186AR / H82 / ATCC MYA-2454 / RMSCC 2432)</name>
    <name type="common">Darling's disease fungus</name>
    <name type="synonym">Histoplasma capsulatum</name>
    <dbReference type="NCBI Taxonomy" id="447093"/>
    <lineage>
        <taxon>Eukaryota</taxon>
        <taxon>Fungi</taxon>
        <taxon>Dikarya</taxon>
        <taxon>Ascomycota</taxon>
        <taxon>Pezizomycotina</taxon>
        <taxon>Eurotiomycetes</taxon>
        <taxon>Eurotiomycetidae</taxon>
        <taxon>Onygenales</taxon>
        <taxon>Ajellomycetaceae</taxon>
        <taxon>Histoplasma</taxon>
    </lineage>
</organism>
<feature type="transmembrane region" description="Helical" evidence="2">
    <location>
        <begin position="265"/>
        <end position="288"/>
    </location>
</feature>
<evidence type="ECO:0000256" key="2">
    <source>
        <dbReference type="SAM" id="Phobius"/>
    </source>
</evidence>
<keyword evidence="2" id="KW-0472">Membrane</keyword>
<feature type="region of interest" description="Disordered" evidence="1">
    <location>
        <begin position="22"/>
        <end position="41"/>
    </location>
</feature>
<keyword evidence="2" id="KW-0812">Transmembrane</keyword>
<reference evidence="3" key="1">
    <citation type="submission" date="2009-02" db="EMBL/GenBank/DDBJ databases">
        <title>The Genome Sequence of Ajellomyces capsulatus strain G186AR.</title>
        <authorList>
            <consortium name="The Broad Institute Genome Sequencing Platform"/>
            <person name="Champion M."/>
            <person name="Cuomo C."/>
            <person name="Ma L.-J."/>
            <person name="Henn M.R."/>
            <person name="Sil A."/>
            <person name="Goldman B."/>
            <person name="Young S.K."/>
            <person name="Kodira C.D."/>
            <person name="Zeng Q."/>
            <person name="Koehrsen M."/>
            <person name="Alvarado L."/>
            <person name="Berlin A."/>
            <person name="Borenstein D."/>
            <person name="Chen Z."/>
            <person name="Engels R."/>
            <person name="Freedman E."/>
            <person name="Gellesch M."/>
            <person name="Goldberg J."/>
            <person name="Griggs A."/>
            <person name="Gujja S."/>
            <person name="Heiman D."/>
            <person name="Hepburn T."/>
            <person name="Howarth C."/>
            <person name="Jen D."/>
            <person name="Larson L."/>
            <person name="Lewis B."/>
            <person name="Mehta T."/>
            <person name="Park D."/>
            <person name="Pearson M."/>
            <person name="Roberts A."/>
            <person name="Saif S."/>
            <person name="Shea T."/>
            <person name="Shenoy N."/>
            <person name="Sisk P."/>
            <person name="Stolte C."/>
            <person name="Sykes S."/>
            <person name="Walk T."/>
            <person name="White J."/>
            <person name="Yandava C."/>
            <person name="Klein B."/>
            <person name="McEwen J.G."/>
            <person name="Puccia R."/>
            <person name="Goldman G.H."/>
            <person name="Felipe M.S."/>
            <person name="Nino-Vega G."/>
            <person name="San-Blas G."/>
            <person name="Taylor J."/>
            <person name="Mendoza L."/>
            <person name="Galagan J."/>
            <person name="Nusbaum C."/>
            <person name="Birren B."/>
        </authorList>
    </citation>
    <scope>NUCLEOTIDE SEQUENCE</scope>
    <source>
        <strain evidence="3">G186AR</strain>
    </source>
</reference>
<dbReference type="CDD" id="cd20558">
    <property type="entry name" value="CYCLIN_ScPCL7-like"/>
    <property type="match status" value="1"/>
</dbReference>
<dbReference type="Proteomes" id="UP000001631">
    <property type="component" value="Unassembled WGS sequence"/>
</dbReference>
<accession>C0NMD2</accession>
<dbReference type="SUPFAM" id="SSF47954">
    <property type="entry name" value="Cyclin-like"/>
    <property type="match status" value="1"/>
</dbReference>
<dbReference type="Pfam" id="PF08613">
    <property type="entry name" value="Cyclin"/>
    <property type="match status" value="1"/>
</dbReference>
<dbReference type="InterPro" id="IPR036915">
    <property type="entry name" value="Cyclin-like_sf"/>
</dbReference>
<keyword evidence="2" id="KW-1133">Transmembrane helix</keyword>
<dbReference type="Gene3D" id="1.10.472.10">
    <property type="entry name" value="Cyclin-like"/>
    <property type="match status" value="1"/>
</dbReference>